<dbReference type="InParanoid" id="E4UY32"/>
<sequence length="582" mass="61492">MISQSRLQTATYLLAVCPFSIAFLVFMNSAVSFVVTDLIKLEHGHGNAVGTLGFADELLALVACPLWGLISDRIGARYVSTIGYFIVAISLVLFVQARNVYPQLLLGRLLFCLGGSAVATMVTALLPAITANHDISKCPAPGVAVTPLVSSPNSTNVSCGSPGTGEASRVRSGSSAPRLAGYVGMFTGCGALVALLLFLPLPVRFQKAGYSPAQAIKFSFYIVGIVALVISVVCFFGLRGLQGDEGKSLKSLLGFIERGKTSEADERLHASSGKSANTSPRSYLAQLVVALKAGLTNYNIGLAYVGGFVARSSSVGISLFIPLYVNEYYRRSGLCHETGTSSRVHLLSSSPGDIKKSCPRAYVIASILTGVSQLVALLCAPLFGYLSDKSRRYNFPLLVGALLGFLAYVILGLLPGPRITSAAIFVDMAFIGISQISAIVCSLAILSSGINGILPGADNIQHETPAEIPADMPRDRATADNGNRSLETINESTPLVSRNMHTTSLPQSFIHVKGSIAGMYSLWGGAGILILTKVGGILFDRLSPHSPFYILAGFNGLLLIIGLILGVKQHWSSRRGSDVVIK</sequence>
<keyword evidence="2" id="KW-1133">Transmembrane helix</keyword>
<feature type="transmembrane region" description="Helical" evidence="2">
    <location>
        <begin position="361"/>
        <end position="383"/>
    </location>
</feature>
<feature type="transmembrane region" description="Helical" evidence="2">
    <location>
        <begin position="218"/>
        <end position="238"/>
    </location>
</feature>
<dbReference type="VEuPathDB" id="FungiDB:MGYG_05027"/>
<dbReference type="GO" id="GO:0022857">
    <property type="term" value="F:transmembrane transporter activity"/>
    <property type="evidence" value="ECO:0007669"/>
    <property type="project" value="InterPro"/>
</dbReference>
<accession>E4UY32</accession>
<feature type="transmembrane region" description="Helical" evidence="2">
    <location>
        <begin position="48"/>
        <end position="70"/>
    </location>
</feature>
<dbReference type="RefSeq" id="XP_003172436.1">
    <property type="nucleotide sequence ID" value="XM_003172388.1"/>
</dbReference>
<feature type="transmembrane region" description="Helical" evidence="2">
    <location>
        <begin position="395"/>
        <end position="416"/>
    </location>
</feature>
<dbReference type="AlphaFoldDB" id="E4UY32"/>
<dbReference type="InterPro" id="IPR036259">
    <property type="entry name" value="MFS_trans_sf"/>
</dbReference>
<keyword evidence="4" id="KW-1185">Reference proteome</keyword>
<feature type="transmembrane region" description="Helical" evidence="2">
    <location>
        <begin position="302"/>
        <end position="324"/>
    </location>
</feature>
<feature type="transmembrane region" description="Helical" evidence="2">
    <location>
        <begin position="520"/>
        <end position="542"/>
    </location>
</feature>
<organism evidence="4">
    <name type="scientific">Arthroderma gypseum (strain ATCC MYA-4604 / CBS 118893)</name>
    <name type="common">Microsporum gypseum</name>
    <dbReference type="NCBI Taxonomy" id="535722"/>
    <lineage>
        <taxon>Eukaryota</taxon>
        <taxon>Fungi</taxon>
        <taxon>Dikarya</taxon>
        <taxon>Ascomycota</taxon>
        <taxon>Pezizomycotina</taxon>
        <taxon>Eurotiomycetes</taxon>
        <taxon>Eurotiomycetidae</taxon>
        <taxon>Onygenales</taxon>
        <taxon>Arthrodermataceae</taxon>
        <taxon>Nannizzia</taxon>
    </lineage>
</organism>
<gene>
    <name evidence="3" type="ORF">MGYG_05027</name>
</gene>
<evidence type="ECO:0008006" key="5">
    <source>
        <dbReference type="Google" id="ProtNLM"/>
    </source>
</evidence>
<feature type="transmembrane region" description="Helical" evidence="2">
    <location>
        <begin position="422"/>
        <end position="446"/>
    </location>
</feature>
<dbReference type="GeneID" id="10027706"/>
<feature type="transmembrane region" description="Helical" evidence="2">
    <location>
        <begin position="12"/>
        <end position="36"/>
    </location>
</feature>
<dbReference type="Gene3D" id="1.20.1250.20">
    <property type="entry name" value="MFS general substrate transporter like domains"/>
    <property type="match status" value="2"/>
</dbReference>
<dbReference type="OMA" id="IPLFVNH"/>
<dbReference type="SUPFAM" id="SSF103473">
    <property type="entry name" value="MFS general substrate transporter"/>
    <property type="match status" value="2"/>
</dbReference>
<dbReference type="OrthoDB" id="18110at2759"/>
<dbReference type="Proteomes" id="UP000002669">
    <property type="component" value="Unassembled WGS sequence"/>
</dbReference>
<proteinExistence type="predicted"/>
<dbReference type="HOGENOM" id="CLU_033727_0_0_1"/>
<dbReference type="EMBL" id="DS989825">
    <property type="protein sequence ID" value="EFR02025.1"/>
    <property type="molecule type" value="Genomic_DNA"/>
</dbReference>
<comment type="subcellular location">
    <subcellularLocation>
        <location evidence="1">Membrane</location>
        <topology evidence="1">Multi-pass membrane protein</topology>
    </subcellularLocation>
</comment>
<protein>
    <recommendedName>
        <fullName evidence="5">MFS transporter</fullName>
    </recommendedName>
</protein>
<dbReference type="PANTHER" id="PTHR23524:SF1">
    <property type="entry name" value="MRH DOMAIN-CONTAINING PROTEIN-RELATED"/>
    <property type="match status" value="1"/>
</dbReference>
<reference evidence="4" key="1">
    <citation type="journal article" date="2012" name="MBio">
        <title>Comparative genome analysis of Trichophyton rubrum and related dermatophytes reveals candidate genes involved in infection.</title>
        <authorList>
            <person name="Martinez D.A."/>
            <person name="Oliver B.G."/>
            <person name="Graeser Y."/>
            <person name="Goldberg J.M."/>
            <person name="Li W."/>
            <person name="Martinez-Rossi N.M."/>
            <person name="Monod M."/>
            <person name="Shelest E."/>
            <person name="Barton R.C."/>
            <person name="Birch E."/>
            <person name="Brakhage A.A."/>
            <person name="Chen Z."/>
            <person name="Gurr S.J."/>
            <person name="Heiman D."/>
            <person name="Heitman J."/>
            <person name="Kosti I."/>
            <person name="Rossi A."/>
            <person name="Saif S."/>
            <person name="Samalova M."/>
            <person name="Saunders C.W."/>
            <person name="Shea T."/>
            <person name="Summerbell R.C."/>
            <person name="Xu J."/>
            <person name="Young S."/>
            <person name="Zeng Q."/>
            <person name="Birren B.W."/>
            <person name="Cuomo C.A."/>
            <person name="White T.C."/>
        </authorList>
    </citation>
    <scope>NUCLEOTIDE SEQUENCE [LARGE SCALE GENOMIC DNA]</scope>
    <source>
        <strain evidence="4">ATCC MYA-4604 / CBS 118893</strain>
    </source>
</reference>
<feature type="transmembrane region" description="Helical" evidence="2">
    <location>
        <begin position="82"/>
        <end position="101"/>
    </location>
</feature>
<dbReference type="eggNOG" id="ENOG502RXU0">
    <property type="taxonomic scope" value="Eukaryota"/>
</dbReference>
<name>E4UY32_ARTGP</name>
<evidence type="ECO:0000256" key="2">
    <source>
        <dbReference type="SAM" id="Phobius"/>
    </source>
</evidence>
<evidence type="ECO:0000313" key="3">
    <source>
        <dbReference type="EMBL" id="EFR02025.1"/>
    </source>
</evidence>
<dbReference type="Pfam" id="PF07690">
    <property type="entry name" value="MFS_1"/>
    <property type="match status" value="2"/>
</dbReference>
<dbReference type="STRING" id="535722.E4UY32"/>
<feature type="transmembrane region" description="Helical" evidence="2">
    <location>
        <begin position="548"/>
        <end position="567"/>
    </location>
</feature>
<feature type="transmembrane region" description="Helical" evidence="2">
    <location>
        <begin position="107"/>
        <end position="129"/>
    </location>
</feature>
<dbReference type="GO" id="GO:0016020">
    <property type="term" value="C:membrane"/>
    <property type="evidence" value="ECO:0007669"/>
    <property type="project" value="UniProtKB-SubCell"/>
</dbReference>
<keyword evidence="2" id="KW-0812">Transmembrane</keyword>
<dbReference type="InterPro" id="IPR011701">
    <property type="entry name" value="MFS"/>
</dbReference>
<feature type="transmembrane region" description="Helical" evidence="2">
    <location>
        <begin position="179"/>
        <end position="198"/>
    </location>
</feature>
<evidence type="ECO:0000256" key="1">
    <source>
        <dbReference type="ARBA" id="ARBA00004141"/>
    </source>
</evidence>
<keyword evidence="2" id="KW-0472">Membrane</keyword>
<dbReference type="PANTHER" id="PTHR23524">
    <property type="entry name" value="TRANSPORTER, PUTATIVE (AFU_ORTHOLOGUE AFUA_8G04850)-RELATED"/>
    <property type="match status" value="1"/>
</dbReference>
<evidence type="ECO:0000313" key="4">
    <source>
        <dbReference type="Proteomes" id="UP000002669"/>
    </source>
</evidence>